<evidence type="ECO:0000259" key="10">
    <source>
        <dbReference type="PROSITE" id="PS50929"/>
    </source>
</evidence>
<feature type="domain" description="ABC transmembrane type-1" evidence="10">
    <location>
        <begin position="12"/>
        <end position="283"/>
    </location>
</feature>
<keyword evidence="5 8" id="KW-1133">Transmembrane helix</keyword>
<name>A0AAX1RU91_9STAP</name>
<organism evidence="11 12">
    <name type="scientific">Staphylococcus felis</name>
    <dbReference type="NCBI Taxonomy" id="46127"/>
    <lineage>
        <taxon>Bacteria</taxon>
        <taxon>Bacillati</taxon>
        <taxon>Bacillota</taxon>
        <taxon>Bacilli</taxon>
        <taxon>Bacillales</taxon>
        <taxon>Staphylococcaceae</taxon>
        <taxon>Staphylococcus</taxon>
    </lineage>
</organism>
<dbReference type="InterPro" id="IPR036640">
    <property type="entry name" value="ABC1_TM_sf"/>
</dbReference>
<keyword evidence="4" id="KW-0067">ATP-binding</keyword>
<dbReference type="SMART" id="SM00382">
    <property type="entry name" value="AAA"/>
    <property type="match status" value="1"/>
</dbReference>
<dbReference type="SUPFAM" id="SSF90123">
    <property type="entry name" value="ABC transporter transmembrane region"/>
    <property type="match status" value="1"/>
</dbReference>
<evidence type="ECO:0000256" key="6">
    <source>
        <dbReference type="ARBA" id="ARBA00023136"/>
    </source>
</evidence>
<reference evidence="11 12" key="1">
    <citation type="journal article" date="2018" name="Vet. Microbiol.">
        <title>Characterisation of Staphylococcus felis isolated from cats using whole genome sequencing.</title>
        <authorList>
            <person name="Worthing K."/>
            <person name="Pang S."/>
            <person name="Trott D.J."/>
            <person name="Abraham S."/>
            <person name="Coombs G.W."/>
            <person name="Jordan D."/>
            <person name="McIntyre L."/>
            <person name="Davies M.R."/>
            <person name="Norris J."/>
        </authorList>
    </citation>
    <scope>NUCLEOTIDE SEQUENCE [LARGE SCALE GENOMIC DNA]</scope>
    <source>
        <strain evidence="11 12">F25</strain>
    </source>
</reference>
<dbReference type="GO" id="GO:0140359">
    <property type="term" value="F:ABC-type transporter activity"/>
    <property type="evidence" value="ECO:0007669"/>
    <property type="project" value="InterPro"/>
</dbReference>
<dbReference type="Gene3D" id="1.20.1560.10">
    <property type="entry name" value="ABC transporter type 1, transmembrane domain"/>
    <property type="match status" value="1"/>
</dbReference>
<feature type="domain" description="ABC transporter" evidence="9">
    <location>
        <begin position="313"/>
        <end position="539"/>
    </location>
</feature>
<evidence type="ECO:0000256" key="2">
    <source>
        <dbReference type="ARBA" id="ARBA00022692"/>
    </source>
</evidence>
<dbReference type="InterPro" id="IPR039421">
    <property type="entry name" value="Type_1_exporter"/>
</dbReference>
<keyword evidence="6 8" id="KW-0472">Membrane</keyword>
<evidence type="ECO:0000256" key="3">
    <source>
        <dbReference type="ARBA" id="ARBA00022741"/>
    </source>
</evidence>
<evidence type="ECO:0000313" key="12">
    <source>
        <dbReference type="Proteomes" id="UP000256337"/>
    </source>
</evidence>
<dbReference type="PANTHER" id="PTHR24221:SF503">
    <property type="entry name" value="MITOCHONDRIAL POTASSIUM CHANNEL ATP-BINDING SUBUNIT"/>
    <property type="match status" value="1"/>
</dbReference>
<dbReference type="AlphaFoldDB" id="A0AAX1RU91"/>
<accession>A0AAX1RU91</accession>
<protein>
    <recommendedName>
        <fullName evidence="13">ABC transporter ATP-binding protein</fullName>
    </recommendedName>
</protein>
<comment type="function">
    <text evidence="7">May be involved in multidrug export. Transmembrane domains (TMD) form a pore in the cell membrane and the ATP-binding domain (NBD) is responsible for energy generation.</text>
</comment>
<dbReference type="InterPro" id="IPR003593">
    <property type="entry name" value="AAA+_ATPase"/>
</dbReference>
<feature type="transmembrane region" description="Helical" evidence="8">
    <location>
        <begin position="236"/>
        <end position="260"/>
    </location>
</feature>
<dbReference type="GO" id="GO:0005886">
    <property type="term" value="C:plasma membrane"/>
    <property type="evidence" value="ECO:0007669"/>
    <property type="project" value="UniProtKB-SubCell"/>
</dbReference>
<dbReference type="EMBL" id="QKYD01000145">
    <property type="protein sequence ID" value="REI19793.1"/>
    <property type="molecule type" value="Genomic_DNA"/>
</dbReference>
<dbReference type="Pfam" id="PF00005">
    <property type="entry name" value="ABC_tran"/>
    <property type="match status" value="1"/>
</dbReference>
<comment type="caution">
    <text evidence="11">The sequence shown here is derived from an EMBL/GenBank/DDBJ whole genome shotgun (WGS) entry which is preliminary data.</text>
</comment>
<dbReference type="InterPro" id="IPR027417">
    <property type="entry name" value="P-loop_NTPase"/>
</dbReference>
<sequence length="543" mass="62539">ILLNKNIILYSSSVMLAQIVALIFSIVIRNTLNQKYTYLISLFILMLMIFVQIISLIFKQKAQIKENVLYENAVTHRLFEGLFKKPVLYFRNNTTGTLMEKINIKNAIRDNILIKILPSFLNFFSVSILFIYLLTVSVILSLLLLSLCVVYLLFSVFLYMKKYQLNIEYMQRNIHFSSLAQDDLSHIDQIKAEAQEASAVKNWKDKSLSIVNSYNKILKIDSLSNSFNQIFNYSSIIFLVILGVYLTKFGTITIADLIIFQSGMTIFTASVSQMQDVVFEISKIKVSGEKINDLFLTNKNEARKIEKNSYNALTLKDVSFDFDDRSPIFQNVNFQIKKGEKVAIVGRSGVGKSTMLNVLLGLYSCKGEIIYGYSDFRKTTGVVLQNMTLRKQTIYQNLVDEQNVEIMHKLTQILHDVNIIDVINSLPNKIYSSVFQNGKNLSGGQIQRILIAKSLFDKQLIFWDEAFSSLDNYNRKNIYKNILKNSNYDDKTIILISHHLDILSYVDKVIFIENKNVFFDEHSELLKNNIAYRKFLGVDNINK</sequence>
<dbReference type="CDD" id="cd03228">
    <property type="entry name" value="ABCC_MRP_Like"/>
    <property type="match status" value="1"/>
</dbReference>
<evidence type="ECO:0000313" key="11">
    <source>
        <dbReference type="EMBL" id="REI19793.1"/>
    </source>
</evidence>
<gene>
    <name evidence="11" type="ORF">DOS76_10315</name>
</gene>
<dbReference type="PROSITE" id="PS50893">
    <property type="entry name" value="ABC_TRANSPORTER_2"/>
    <property type="match status" value="1"/>
</dbReference>
<proteinExistence type="predicted"/>
<evidence type="ECO:0008006" key="13">
    <source>
        <dbReference type="Google" id="ProtNLM"/>
    </source>
</evidence>
<evidence type="ECO:0000256" key="1">
    <source>
        <dbReference type="ARBA" id="ARBA00004651"/>
    </source>
</evidence>
<keyword evidence="3" id="KW-0547">Nucleotide-binding</keyword>
<dbReference type="Pfam" id="PF00664">
    <property type="entry name" value="ABC_membrane"/>
    <property type="match status" value="1"/>
</dbReference>
<dbReference type="PROSITE" id="PS00211">
    <property type="entry name" value="ABC_TRANSPORTER_1"/>
    <property type="match status" value="1"/>
</dbReference>
<evidence type="ECO:0000256" key="8">
    <source>
        <dbReference type="SAM" id="Phobius"/>
    </source>
</evidence>
<dbReference type="RefSeq" id="WP_142991322.1">
    <property type="nucleotide sequence ID" value="NZ_QKYD01000145.1"/>
</dbReference>
<dbReference type="PROSITE" id="PS50929">
    <property type="entry name" value="ABC_TM1F"/>
    <property type="match status" value="1"/>
</dbReference>
<dbReference type="SUPFAM" id="SSF52540">
    <property type="entry name" value="P-loop containing nucleoside triphosphate hydrolases"/>
    <property type="match status" value="1"/>
</dbReference>
<evidence type="ECO:0000256" key="7">
    <source>
        <dbReference type="ARBA" id="ARBA00025074"/>
    </source>
</evidence>
<evidence type="ECO:0000256" key="5">
    <source>
        <dbReference type="ARBA" id="ARBA00022989"/>
    </source>
</evidence>
<feature type="transmembrane region" description="Helical" evidence="8">
    <location>
        <begin position="112"/>
        <end position="133"/>
    </location>
</feature>
<feature type="non-terminal residue" evidence="11">
    <location>
        <position position="1"/>
    </location>
</feature>
<dbReference type="InterPro" id="IPR011527">
    <property type="entry name" value="ABC1_TM_dom"/>
</dbReference>
<evidence type="ECO:0000256" key="4">
    <source>
        <dbReference type="ARBA" id="ARBA00022840"/>
    </source>
</evidence>
<evidence type="ECO:0000259" key="9">
    <source>
        <dbReference type="PROSITE" id="PS50893"/>
    </source>
</evidence>
<dbReference type="InterPro" id="IPR003439">
    <property type="entry name" value="ABC_transporter-like_ATP-bd"/>
</dbReference>
<feature type="transmembrane region" description="Helical" evidence="8">
    <location>
        <begin position="7"/>
        <end position="30"/>
    </location>
</feature>
<dbReference type="GO" id="GO:0005524">
    <property type="term" value="F:ATP binding"/>
    <property type="evidence" value="ECO:0007669"/>
    <property type="project" value="UniProtKB-KW"/>
</dbReference>
<dbReference type="InterPro" id="IPR017871">
    <property type="entry name" value="ABC_transporter-like_CS"/>
</dbReference>
<dbReference type="GO" id="GO:0016887">
    <property type="term" value="F:ATP hydrolysis activity"/>
    <property type="evidence" value="ECO:0007669"/>
    <property type="project" value="InterPro"/>
</dbReference>
<keyword evidence="2 8" id="KW-0812">Transmembrane</keyword>
<dbReference type="PANTHER" id="PTHR24221">
    <property type="entry name" value="ATP-BINDING CASSETTE SUB-FAMILY B"/>
    <property type="match status" value="1"/>
</dbReference>
<feature type="transmembrane region" description="Helical" evidence="8">
    <location>
        <begin position="36"/>
        <end position="58"/>
    </location>
</feature>
<feature type="transmembrane region" description="Helical" evidence="8">
    <location>
        <begin position="139"/>
        <end position="160"/>
    </location>
</feature>
<dbReference type="Proteomes" id="UP000256337">
    <property type="component" value="Unassembled WGS sequence"/>
</dbReference>
<dbReference type="Gene3D" id="3.40.50.300">
    <property type="entry name" value="P-loop containing nucleotide triphosphate hydrolases"/>
    <property type="match status" value="1"/>
</dbReference>
<comment type="subcellular location">
    <subcellularLocation>
        <location evidence="1">Cell membrane</location>
        <topology evidence="1">Multi-pass membrane protein</topology>
    </subcellularLocation>
</comment>